<comment type="catalytic activity">
    <reaction evidence="10">
        <text>O-phospho-L-seryl-[protein] + H2O = L-seryl-[protein] + phosphate</text>
        <dbReference type="Rhea" id="RHEA:20629"/>
        <dbReference type="Rhea" id="RHEA-COMP:9863"/>
        <dbReference type="Rhea" id="RHEA-COMP:11604"/>
        <dbReference type="ChEBI" id="CHEBI:15377"/>
        <dbReference type="ChEBI" id="CHEBI:29999"/>
        <dbReference type="ChEBI" id="CHEBI:43474"/>
        <dbReference type="ChEBI" id="CHEBI:83421"/>
        <dbReference type="EC" id="3.1.3.16"/>
    </reaction>
</comment>
<dbReference type="SMART" id="SM00855">
    <property type="entry name" value="PGAM"/>
    <property type="match status" value="1"/>
</dbReference>
<dbReference type="GO" id="GO:0090141">
    <property type="term" value="P:positive regulation of mitochondrial fission"/>
    <property type="evidence" value="ECO:0007669"/>
    <property type="project" value="TreeGrafter"/>
</dbReference>
<name>V4C1R7_LOTGI</name>
<dbReference type="Gene3D" id="3.40.50.1240">
    <property type="entry name" value="Phosphoglycerate mutase-like"/>
    <property type="match status" value="1"/>
</dbReference>
<keyword evidence="6" id="KW-0496">Mitochondrion</keyword>
<dbReference type="CDD" id="cd07067">
    <property type="entry name" value="HP_PGM_like"/>
    <property type="match status" value="1"/>
</dbReference>
<sequence>MTWRKNPLHFLKQFSKLSAATTAGAITLLSIYVYDKRSSKAGLCASWTNVSEEIPYPKIKWNHNWDRRDPKSLVKPSKNGVVEKDENNNIKNDILDVTPTATRNILLIRHGQYNLNGLTDTDRYLTTLGRTQADLTGSRLKELDLPYTKLISSTMTRALETADIIHKHLPDLPREKNDMLREGAPIPPEPPVGHWKPENYQFYTDGQRIEAAFRHYIHRAPADQTEDSFEIIVCHANVIRYFVCRALQFPPDGWLRLSLAHASITWLTVRPSGRVSLKCYGDSGYMEPKKISYS</sequence>
<evidence type="ECO:0000256" key="4">
    <source>
        <dbReference type="ARBA" id="ARBA00022787"/>
    </source>
</evidence>
<dbReference type="KEGG" id="lgi:LOTGIDRAFT_203856"/>
<dbReference type="Pfam" id="PF00300">
    <property type="entry name" value="His_Phos_1"/>
    <property type="match status" value="2"/>
</dbReference>
<evidence type="ECO:0000256" key="10">
    <source>
        <dbReference type="ARBA" id="ARBA00047761"/>
    </source>
</evidence>
<evidence type="ECO:0000256" key="6">
    <source>
        <dbReference type="ARBA" id="ARBA00023128"/>
    </source>
</evidence>
<dbReference type="RefSeq" id="XP_009053898.1">
    <property type="nucleotide sequence ID" value="XM_009055650.1"/>
</dbReference>
<dbReference type="InterPro" id="IPR029033">
    <property type="entry name" value="His_PPase_superfam"/>
</dbReference>
<dbReference type="CTD" id="20245650"/>
<dbReference type="AlphaFoldDB" id="V4C1R7"/>
<evidence type="ECO:0000256" key="11">
    <source>
        <dbReference type="ARBA" id="ARBA00048336"/>
    </source>
</evidence>
<evidence type="ECO:0000313" key="12">
    <source>
        <dbReference type="EMBL" id="ESO95389.1"/>
    </source>
</evidence>
<comment type="catalytic activity">
    <reaction evidence="11">
        <text>O-phospho-L-threonyl-[protein] + H2O = L-threonyl-[protein] + phosphate</text>
        <dbReference type="Rhea" id="RHEA:47004"/>
        <dbReference type="Rhea" id="RHEA-COMP:11060"/>
        <dbReference type="Rhea" id="RHEA-COMP:11605"/>
        <dbReference type="ChEBI" id="CHEBI:15377"/>
        <dbReference type="ChEBI" id="CHEBI:30013"/>
        <dbReference type="ChEBI" id="CHEBI:43474"/>
        <dbReference type="ChEBI" id="CHEBI:61977"/>
        <dbReference type="EC" id="3.1.3.16"/>
    </reaction>
</comment>
<dbReference type="Proteomes" id="UP000030746">
    <property type="component" value="Unassembled WGS sequence"/>
</dbReference>
<keyword evidence="13" id="KW-1185">Reference proteome</keyword>
<evidence type="ECO:0000256" key="2">
    <source>
        <dbReference type="ARBA" id="ARBA00006717"/>
    </source>
</evidence>
<organism evidence="12 13">
    <name type="scientific">Lottia gigantea</name>
    <name type="common">Giant owl limpet</name>
    <dbReference type="NCBI Taxonomy" id="225164"/>
    <lineage>
        <taxon>Eukaryota</taxon>
        <taxon>Metazoa</taxon>
        <taxon>Spiralia</taxon>
        <taxon>Lophotrochozoa</taxon>
        <taxon>Mollusca</taxon>
        <taxon>Gastropoda</taxon>
        <taxon>Patellogastropoda</taxon>
        <taxon>Lottioidea</taxon>
        <taxon>Lottiidae</taxon>
        <taxon>Lottia</taxon>
    </lineage>
</organism>
<keyword evidence="5" id="KW-0378">Hydrolase</keyword>
<evidence type="ECO:0000256" key="9">
    <source>
        <dbReference type="ARBA" id="ARBA00040722"/>
    </source>
</evidence>
<evidence type="ECO:0000256" key="3">
    <source>
        <dbReference type="ARBA" id="ARBA00013081"/>
    </source>
</evidence>
<protein>
    <recommendedName>
        <fullName evidence="8">Serine/threonine-protein phosphatase PGAM5, mitochondrial</fullName>
        <ecNumber evidence="3">3.1.3.16</ecNumber>
    </recommendedName>
    <alternativeName>
        <fullName evidence="9">Serine/threonine-protein phosphatase Pgam5, mitochondrial</fullName>
    </alternativeName>
</protein>
<proteinExistence type="inferred from homology"/>
<evidence type="ECO:0000256" key="1">
    <source>
        <dbReference type="ARBA" id="ARBA00004294"/>
    </source>
</evidence>
<dbReference type="PANTHER" id="PTHR20935">
    <property type="entry name" value="PHOSPHOGLYCERATE MUTASE-RELATED"/>
    <property type="match status" value="1"/>
</dbReference>
<accession>V4C1R7</accession>
<comment type="subcellular location">
    <subcellularLocation>
        <location evidence="1">Mitochondrion outer membrane</location>
    </subcellularLocation>
</comment>
<gene>
    <name evidence="12" type="ORF">LOTGIDRAFT_203856</name>
</gene>
<dbReference type="GeneID" id="20245650"/>
<dbReference type="SUPFAM" id="SSF53254">
    <property type="entry name" value="Phosphoglycerate mutase-like"/>
    <property type="match status" value="1"/>
</dbReference>
<dbReference type="EC" id="3.1.3.16" evidence="3"/>
<evidence type="ECO:0000256" key="7">
    <source>
        <dbReference type="ARBA" id="ARBA00023136"/>
    </source>
</evidence>
<dbReference type="FunFam" id="3.40.50.1240:FF:000009">
    <property type="entry name" value="serine/threonine-protein phosphatase PGAM5, mitochondrial isoform X1"/>
    <property type="match status" value="1"/>
</dbReference>
<dbReference type="GO" id="GO:0005741">
    <property type="term" value="C:mitochondrial outer membrane"/>
    <property type="evidence" value="ECO:0007669"/>
    <property type="project" value="UniProtKB-SubCell"/>
</dbReference>
<dbReference type="HOGENOM" id="CLU_063130_0_1_1"/>
<evidence type="ECO:0000313" key="13">
    <source>
        <dbReference type="Proteomes" id="UP000030746"/>
    </source>
</evidence>
<dbReference type="InterPro" id="IPR051021">
    <property type="entry name" value="Mito_Ser/Thr_phosphatase"/>
</dbReference>
<dbReference type="EMBL" id="KB201656">
    <property type="protein sequence ID" value="ESO95389.1"/>
    <property type="molecule type" value="Genomic_DNA"/>
</dbReference>
<dbReference type="OrthoDB" id="2118094at2759"/>
<evidence type="ECO:0000256" key="5">
    <source>
        <dbReference type="ARBA" id="ARBA00022801"/>
    </source>
</evidence>
<keyword evidence="7" id="KW-0472">Membrane</keyword>
<dbReference type="PANTHER" id="PTHR20935:SF0">
    <property type="entry name" value="SERINE_THREONINE-PROTEIN PHOSPHATASE PGAM5, MITOCHONDRIAL"/>
    <property type="match status" value="1"/>
</dbReference>
<dbReference type="STRING" id="225164.V4C1R7"/>
<evidence type="ECO:0000256" key="8">
    <source>
        <dbReference type="ARBA" id="ARBA00039765"/>
    </source>
</evidence>
<dbReference type="GO" id="GO:0004722">
    <property type="term" value="F:protein serine/threonine phosphatase activity"/>
    <property type="evidence" value="ECO:0007669"/>
    <property type="project" value="UniProtKB-EC"/>
</dbReference>
<keyword evidence="4" id="KW-1000">Mitochondrion outer membrane</keyword>
<dbReference type="OMA" id="QLPLFAW"/>
<reference evidence="12 13" key="1">
    <citation type="journal article" date="2013" name="Nature">
        <title>Insights into bilaterian evolution from three spiralian genomes.</title>
        <authorList>
            <person name="Simakov O."/>
            <person name="Marletaz F."/>
            <person name="Cho S.J."/>
            <person name="Edsinger-Gonzales E."/>
            <person name="Havlak P."/>
            <person name="Hellsten U."/>
            <person name="Kuo D.H."/>
            <person name="Larsson T."/>
            <person name="Lv J."/>
            <person name="Arendt D."/>
            <person name="Savage R."/>
            <person name="Osoegawa K."/>
            <person name="de Jong P."/>
            <person name="Grimwood J."/>
            <person name="Chapman J.A."/>
            <person name="Shapiro H."/>
            <person name="Aerts A."/>
            <person name="Otillar R.P."/>
            <person name="Terry A.Y."/>
            <person name="Boore J.L."/>
            <person name="Grigoriev I.V."/>
            <person name="Lindberg D.R."/>
            <person name="Seaver E.C."/>
            <person name="Weisblat D.A."/>
            <person name="Putnam N.H."/>
            <person name="Rokhsar D.S."/>
        </authorList>
    </citation>
    <scope>NUCLEOTIDE SEQUENCE [LARGE SCALE GENOMIC DNA]</scope>
</reference>
<dbReference type="InterPro" id="IPR013078">
    <property type="entry name" value="His_Pase_superF_clade-1"/>
</dbReference>
<comment type="similarity">
    <text evidence="2">Belongs to the phosphoglycerate mutase family. BPG-dependent PGAM subfamily.</text>
</comment>